<protein>
    <submittedName>
        <fullName evidence="1">Uncharacterized protein</fullName>
    </submittedName>
</protein>
<name>A0ABT0WBA1_9BACI</name>
<dbReference type="Proteomes" id="UP001523262">
    <property type="component" value="Unassembled WGS sequence"/>
</dbReference>
<proteinExistence type="predicted"/>
<reference evidence="1 2" key="1">
    <citation type="submission" date="2022-06" db="EMBL/GenBank/DDBJ databases">
        <authorList>
            <person name="Jeon C.O."/>
        </authorList>
    </citation>
    <scope>NUCLEOTIDE SEQUENCE [LARGE SCALE GENOMIC DNA]</scope>
    <source>
        <strain evidence="1 2">KCTC 13943</strain>
    </source>
</reference>
<evidence type="ECO:0000313" key="1">
    <source>
        <dbReference type="EMBL" id="MCM2532868.1"/>
    </source>
</evidence>
<organism evidence="1 2">
    <name type="scientific">Neobacillus pocheonensis</name>
    <dbReference type="NCBI Taxonomy" id="363869"/>
    <lineage>
        <taxon>Bacteria</taxon>
        <taxon>Bacillati</taxon>
        <taxon>Bacillota</taxon>
        <taxon>Bacilli</taxon>
        <taxon>Bacillales</taxon>
        <taxon>Bacillaceae</taxon>
        <taxon>Neobacillus</taxon>
    </lineage>
</organism>
<sequence>MWIITVHSKNNLNMFEFDTEKEAMETFEKIRGCKILTEVVYFNDYGLVG</sequence>
<dbReference type="EMBL" id="JAMQCR010000001">
    <property type="protein sequence ID" value="MCM2532868.1"/>
    <property type="molecule type" value="Genomic_DNA"/>
</dbReference>
<evidence type="ECO:0000313" key="2">
    <source>
        <dbReference type="Proteomes" id="UP001523262"/>
    </source>
</evidence>
<comment type="caution">
    <text evidence="1">The sequence shown here is derived from an EMBL/GenBank/DDBJ whole genome shotgun (WGS) entry which is preliminary data.</text>
</comment>
<keyword evidence="2" id="KW-1185">Reference proteome</keyword>
<accession>A0ABT0WBA1</accession>
<gene>
    <name evidence="1" type="ORF">NDK43_11290</name>
</gene>